<protein>
    <submittedName>
        <fullName evidence="1">Putative terminase</fullName>
    </submittedName>
</protein>
<name>A0A6H1ZV44_9ZZZZ</name>
<dbReference type="AlphaFoldDB" id="A0A6H1ZV44"/>
<gene>
    <name evidence="1" type="ORF">TM448A02008_0008</name>
    <name evidence="2" type="ORF">TM448B02110_0008</name>
</gene>
<dbReference type="EMBL" id="MT144875">
    <property type="protein sequence ID" value="QJI00779.1"/>
    <property type="molecule type" value="Genomic_DNA"/>
</dbReference>
<proteinExistence type="predicted"/>
<dbReference type="EMBL" id="MT144243">
    <property type="protein sequence ID" value="QJA51187.1"/>
    <property type="molecule type" value="Genomic_DNA"/>
</dbReference>
<evidence type="ECO:0000313" key="2">
    <source>
        <dbReference type="EMBL" id="QJI00779.1"/>
    </source>
</evidence>
<sequence length="183" mass="20906">MSTPNKLNARQKLVLMNALKGMTNSDAYEAVYGYSVGVQQRASELFRNINFKRELERLQNKQLEAINTQLLSKTEKRQILADFARAQLIDLIDDNGNIKLNKNSAAARALKEWQRKQHTDRQGNPVTTSLVKLIDPISAIMEDNKMTGDYAPTKSMVAQKVQFEVNVVEKRRFDTLENNDFTD</sequence>
<organism evidence="1">
    <name type="scientific">viral metagenome</name>
    <dbReference type="NCBI Taxonomy" id="1070528"/>
    <lineage>
        <taxon>unclassified sequences</taxon>
        <taxon>metagenomes</taxon>
        <taxon>organismal metagenomes</taxon>
    </lineage>
</organism>
<evidence type="ECO:0000313" key="1">
    <source>
        <dbReference type="EMBL" id="QJA51187.1"/>
    </source>
</evidence>
<reference evidence="1" key="1">
    <citation type="submission" date="2020-03" db="EMBL/GenBank/DDBJ databases">
        <title>The deep terrestrial virosphere.</title>
        <authorList>
            <person name="Holmfeldt K."/>
            <person name="Nilsson E."/>
            <person name="Simone D."/>
            <person name="Lopez-Fernandez M."/>
            <person name="Wu X."/>
            <person name="de Brujin I."/>
            <person name="Lundin D."/>
            <person name="Andersson A."/>
            <person name="Bertilsson S."/>
            <person name="Dopson M."/>
        </authorList>
    </citation>
    <scope>NUCLEOTIDE SEQUENCE</scope>
    <source>
        <strain evidence="1">TM448A02008</strain>
        <strain evidence="2">TM448B02110</strain>
    </source>
</reference>
<accession>A0A6H1ZV44</accession>